<dbReference type="Gene3D" id="1.20.1280.50">
    <property type="match status" value="1"/>
</dbReference>
<dbReference type="Gene3D" id="3.40.1000.30">
    <property type="match status" value="1"/>
</dbReference>
<proteinExistence type="predicted"/>
<feature type="domain" description="F-box" evidence="1">
    <location>
        <begin position="309"/>
        <end position="355"/>
    </location>
</feature>
<protein>
    <recommendedName>
        <fullName evidence="1">F-box domain-containing protein</fullName>
    </recommendedName>
</protein>
<gene>
    <name evidence="2" type="ORF">RIF29_22763</name>
</gene>
<dbReference type="CDD" id="cd22165">
    <property type="entry name" value="F-box_AtSKIP22-like"/>
    <property type="match status" value="1"/>
</dbReference>
<organism evidence="2 3">
    <name type="scientific">Crotalaria pallida</name>
    <name type="common">Smooth rattlebox</name>
    <name type="synonym">Crotalaria striata</name>
    <dbReference type="NCBI Taxonomy" id="3830"/>
    <lineage>
        <taxon>Eukaryota</taxon>
        <taxon>Viridiplantae</taxon>
        <taxon>Streptophyta</taxon>
        <taxon>Embryophyta</taxon>
        <taxon>Tracheophyta</taxon>
        <taxon>Spermatophyta</taxon>
        <taxon>Magnoliopsida</taxon>
        <taxon>eudicotyledons</taxon>
        <taxon>Gunneridae</taxon>
        <taxon>Pentapetalae</taxon>
        <taxon>rosids</taxon>
        <taxon>fabids</taxon>
        <taxon>Fabales</taxon>
        <taxon>Fabaceae</taxon>
        <taxon>Papilionoideae</taxon>
        <taxon>50 kb inversion clade</taxon>
        <taxon>genistoids sensu lato</taxon>
        <taxon>core genistoids</taxon>
        <taxon>Crotalarieae</taxon>
        <taxon>Crotalaria</taxon>
    </lineage>
</organism>
<evidence type="ECO:0000259" key="1">
    <source>
        <dbReference type="PROSITE" id="PS50181"/>
    </source>
</evidence>
<dbReference type="PANTHER" id="PTHR47602:SF2">
    <property type="entry name" value="F-BOX PROTEIN SKIP22"/>
    <property type="match status" value="1"/>
</dbReference>
<dbReference type="PANTHER" id="PTHR47602">
    <property type="entry name" value="F-BOX PROTEIN SKIP22"/>
    <property type="match status" value="1"/>
</dbReference>
<evidence type="ECO:0000313" key="2">
    <source>
        <dbReference type="EMBL" id="KAK7269943.1"/>
    </source>
</evidence>
<comment type="caution">
    <text evidence="2">The sequence shown here is derived from an EMBL/GenBank/DDBJ whole genome shotgun (WGS) entry which is preliminary data.</text>
</comment>
<dbReference type="InterPro" id="IPR036047">
    <property type="entry name" value="F-box-like_dom_sf"/>
</dbReference>
<dbReference type="EMBL" id="JAYWIO010000004">
    <property type="protein sequence ID" value="KAK7269943.1"/>
    <property type="molecule type" value="Genomic_DNA"/>
</dbReference>
<accession>A0AAN9FDT4</accession>
<dbReference type="Pfam" id="PF12937">
    <property type="entry name" value="F-box-like"/>
    <property type="match status" value="1"/>
</dbReference>
<dbReference type="PROSITE" id="PS50181">
    <property type="entry name" value="FBOX"/>
    <property type="match status" value="1"/>
</dbReference>
<dbReference type="Proteomes" id="UP001372338">
    <property type="component" value="Unassembled WGS sequence"/>
</dbReference>
<dbReference type="SUPFAM" id="SSF81383">
    <property type="entry name" value="F-box domain"/>
    <property type="match status" value="1"/>
</dbReference>
<dbReference type="SMART" id="SM00256">
    <property type="entry name" value="FBOX"/>
    <property type="match status" value="1"/>
</dbReference>
<sequence length="451" mass="50213">MELKTMKLRLRSLDSKQTLAINVPNSSSFLQLKETIFFSLSSSSSSLPSPSSLHLSFNRNDEIKSSSPHDSLHSLGITDGDLLFFTPNPNAFSLQTLIHKPTSDIDMTDAPSIPEPEKSPTLDVSEAETMDMVDGSVAAAVTVSVFKRNSQNSFLKSVLSESLGNDVNDFKLLFSAVHAFLLESGFVLVDNTVAEFSYAMLHSAKLLKYSLPKILNNNSSEDIITVNLKFQTLGHFISVYGSLSFVTGSELHSACLDKCKFARPLAKMLKNSESESDNDEIFELWKMVKDKLALPLLIDLCDEAGLKLPPCFTRLPSEIKLKILECIPGVDLAKASCVCKELKHISSSDDLWKLKFKEEFDRESGAGKDFKDSFVILWKIFHQKPFQPSGGYSSVSYNPSFHFQPSSYYSYTPDNAFRCPCCQYVCYLPTTPPHKSPRYTPNSICYCPSGR</sequence>
<keyword evidence="3" id="KW-1185">Reference proteome</keyword>
<dbReference type="InterPro" id="IPR001810">
    <property type="entry name" value="F-box_dom"/>
</dbReference>
<evidence type="ECO:0000313" key="3">
    <source>
        <dbReference type="Proteomes" id="UP001372338"/>
    </source>
</evidence>
<name>A0AAN9FDT4_CROPI</name>
<dbReference type="AlphaFoldDB" id="A0AAN9FDT4"/>
<reference evidence="2 3" key="1">
    <citation type="submission" date="2024-01" db="EMBL/GenBank/DDBJ databases">
        <title>The genomes of 5 underutilized Papilionoideae crops provide insights into root nodulation and disease resistanc.</title>
        <authorList>
            <person name="Yuan L."/>
        </authorList>
    </citation>
    <scope>NUCLEOTIDE SEQUENCE [LARGE SCALE GENOMIC DNA]</scope>
    <source>
        <strain evidence="2">ZHUSHIDOU_FW_LH</strain>
        <tissue evidence="2">Leaf</tissue>
    </source>
</reference>